<gene>
    <name evidence="1" type="ORF">Pla52n_43450</name>
</gene>
<accession>A0A5C6ALT2</accession>
<keyword evidence="2" id="KW-1185">Reference proteome</keyword>
<dbReference type="Proteomes" id="UP000320176">
    <property type="component" value="Unassembled WGS sequence"/>
</dbReference>
<reference evidence="1 2" key="1">
    <citation type="submission" date="2019-02" db="EMBL/GenBank/DDBJ databases">
        <title>Deep-cultivation of Planctomycetes and their phenomic and genomic characterization uncovers novel biology.</title>
        <authorList>
            <person name="Wiegand S."/>
            <person name="Jogler M."/>
            <person name="Boedeker C."/>
            <person name="Pinto D."/>
            <person name="Vollmers J."/>
            <person name="Rivas-Marin E."/>
            <person name="Kohn T."/>
            <person name="Peeters S.H."/>
            <person name="Heuer A."/>
            <person name="Rast P."/>
            <person name="Oberbeckmann S."/>
            <person name="Bunk B."/>
            <person name="Jeske O."/>
            <person name="Meyerdierks A."/>
            <person name="Storesund J.E."/>
            <person name="Kallscheuer N."/>
            <person name="Luecker S."/>
            <person name="Lage O.M."/>
            <person name="Pohl T."/>
            <person name="Merkel B.J."/>
            <person name="Hornburger P."/>
            <person name="Mueller R.-W."/>
            <person name="Bruemmer F."/>
            <person name="Labrenz M."/>
            <person name="Spormann A.M."/>
            <person name="Op Den Camp H."/>
            <person name="Overmann J."/>
            <person name="Amann R."/>
            <person name="Jetten M.S.M."/>
            <person name="Mascher T."/>
            <person name="Medema M.H."/>
            <person name="Devos D.P."/>
            <person name="Kaster A.-K."/>
            <person name="Ovreas L."/>
            <person name="Rohde M."/>
            <person name="Galperin M.Y."/>
            <person name="Jogler C."/>
        </authorList>
    </citation>
    <scope>NUCLEOTIDE SEQUENCE [LARGE SCALE GENOMIC DNA]</scope>
    <source>
        <strain evidence="1 2">Pla52n</strain>
    </source>
</reference>
<protein>
    <submittedName>
        <fullName evidence="1">Uncharacterized protein</fullName>
    </submittedName>
</protein>
<dbReference type="EMBL" id="SJPN01000005">
    <property type="protein sequence ID" value="TWU00975.1"/>
    <property type="molecule type" value="Genomic_DNA"/>
</dbReference>
<organism evidence="1 2">
    <name type="scientific">Stieleria varia</name>
    <dbReference type="NCBI Taxonomy" id="2528005"/>
    <lineage>
        <taxon>Bacteria</taxon>
        <taxon>Pseudomonadati</taxon>
        <taxon>Planctomycetota</taxon>
        <taxon>Planctomycetia</taxon>
        <taxon>Pirellulales</taxon>
        <taxon>Pirellulaceae</taxon>
        <taxon>Stieleria</taxon>
    </lineage>
</organism>
<sequence length="61" mass="6952">MDGARVVEVNERNEAARNHLDAFRAFFCVASENDHSDPLPLRRQHASLFSYNRSCADENNS</sequence>
<name>A0A5C6ALT2_9BACT</name>
<comment type="caution">
    <text evidence="1">The sequence shown here is derived from an EMBL/GenBank/DDBJ whole genome shotgun (WGS) entry which is preliminary data.</text>
</comment>
<proteinExistence type="predicted"/>
<dbReference type="AlphaFoldDB" id="A0A5C6ALT2"/>
<evidence type="ECO:0000313" key="2">
    <source>
        <dbReference type="Proteomes" id="UP000320176"/>
    </source>
</evidence>
<evidence type="ECO:0000313" key="1">
    <source>
        <dbReference type="EMBL" id="TWU00975.1"/>
    </source>
</evidence>